<dbReference type="Gene3D" id="2.120.10.80">
    <property type="entry name" value="Kelch-type beta propeller"/>
    <property type="match status" value="1"/>
</dbReference>
<keyword evidence="6" id="KW-1185">Reference proteome</keyword>
<keyword evidence="1" id="KW-0880">Kelch repeat</keyword>
<feature type="compositionally biased region" description="Polar residues" evidence="3">
    <location>
        <begin position="237"/>
        <end position="248"/>
    </location>
</feature>
<feature type="domain" description="BTB" evidence="4">
    <location>
        <begin position="25"/>
        <end position="92"/>
    </location>
</feature>
<organism evidence="5 6">
    <name type="scientific">Elysia crispata</name>
    <name type="common">lettuce slug</name>
    <dbReference type="NCBI Taxonomy" id="231223"/>
    <lineage>
        <taxon>Eukaryota</taxon>
        <taxon>Metazoa</taxon>
        <taxon>Spiralia</taxon>
        <taxon>Lophotrochozoa</taxon>
        <taxon>Mollusca</taxon>
        <taxon>Gastropoda</taxon>
        <taxon>Heterobranchia</taxon>
        <taxon>Euthyneura</taxon>
        <taxon>Panpulmonata</taxon>
        <taxon>Sacoglossa</taxon>
        <taxon>Placobranchoidea</taxon>
        <taxon>Plakobranchidae</taxon>
        <taxon>Elysia</taxon>
    </lineage>
</organism>
<dbReference type="PANTHER" id="PTHR24412">
    <property type="entry name" value="KELCH PROTEIN"/>
    <property type="match status" value="1"/>
</dbReference>
<dbReference type="AlphaFoldDB" id="A0AAE0YBZ3"/>
<dbReference type="InterPro" id="IPR000210">
    <property type="entry name" value="BTB/POZ_dom"/>
</dbReference>
<dbReference type="PROSITE" id="PS50097">
    <property type="entry name" value="BTB"/>
    <property type="match status" value="1"/>
</dbReference>
<evidence type="ECO:0000313" key="5">
    <source>
        <dbReference type="EMBL" id="KAK3738641.1"/>
    </source>
</evidence>
<evidence type="ECO:0000256" key="2">
    <source>
        <dbReference type="ARBA" id="ARBA00022737"/>
    </source>
</evidence>
<name>A0AAE0YBZ3_9GAST</name>
<evidence type="ECO:0000256" key="3">
    <source>
        <dbReference type="SAM" id="MobiDB-lite"/>
    </source>
</evidence>
<dbReference type="CDD" id="cd18186">
    <property type="entry name" value="BTB_POZ_ZBTB_KLHL-like"/>
    <property type="match status" value="1"/>
</dbReference>
<dbReference type="InterPro" id="IPR011705">
    <property type="entry name" value="BACK"/>
</dbReference>
<dbReference type="SUPFAM" id="SSF54695">
    <property type="entry name" value="POZ domain"/>
    <property type="match status" value="1"/>
</dbReference>
<evidence type="ECO:0000256" key="1">
    <source>
        <dbReference type="ARBA" id="ARBA00022441"/>
    </source>
</evidence>
<dbReference type="Proteomes" id="UP001283361">
    <property type="component" value="Unassembled WGS sequence"/>
</dbReference>
<dbReference type="InterPro" id="IPR015915">
    <property type="entry name" value="Kelch-typ_b-propeller"/>
</dbReference>
<evidence type="ECO:0000313" key="6">
    <source>
        <dbReference type="Proteomes" id="UP001283361"/>
    </source>
</evidence>
<reference evidence="5" key="1">
    <citation type="journal article" date="2023" name="G3 (Bethesda)">
        <title>A reference genome for the long-term kleptoplast-retaining sea slug Elysia crispata morphotype clarki.</title>
        <authorList>
            <person name="Eastman K.E."/>
            <person name="Pendleton A.L."/>
            <person name="Shaikh M.A."/>
            <person name="Suttiyut T."/>
            <person name="Ogas R."/>
            <person name="Tomko P."/>
            <person name="Gavelis G."/>
            <person name="Widhalm J.R."/>
            <person name="Wisecaver J.H."/>
        </authorList>
    </citation>
    <scope>NUCLEOTIDE SEQUENCE</scope>
    <source>
        <strain evidence="5">ECLA1</strain>
    </source>
</reference>
<accession>A0AAE0YBZ3</accession>
<dbReference type="Gene3D" id="3.30.710.10">
    <property type="entry name" value="Potassium Channel Kv1.1, Chain A"/>
    <property type="match status" value="1"/>
</dbReference>
<dbReference type="PANTHER" id="PTHR24412:SF489">
    <property type="entry name" value="RING FINGER DOMAIN AND KELCH REPEAT-CONTAINING PROTEIN DDB_G0271372"/>
    <property type="match status" value="1"/>
</dbReference>
<dbReference type="InterPro" id="IPR011333">
    <property type="entry name" value="SKP1/BTB/POZ_sf"/>
</dbReference>
<comment type="caution">
    <text evidence="5">The sequence shown here is derived from an EMBL/GenBank/DDBJ whole genome shotgun (WGS) entry which is preliminary data.</text>
</comment>
<dbReference type="Pfam" id="PF07707">
    <property type="entry name" value="BACK"/>
    <property type="match status" value="1"/>
</dbReference>
<feature type="region of interest" description="Disordered" evidence="3">
    <location>
        <begin position="203"/>
        <end position="252"/>
    </location>
</feature>
<dbReference type="Gene3D" id="1.25.40.420">
    <property type="match status" value="1"/>
</dbReference>
<protein>
    <recommendedName>
        <fullName evidence="4">BTB domain-containing protein</fullName>
    </recommendedName>
</protein>
<dbReference type="SMART" id="SM00225">
    <property type="entry name" value="BTB"/>
    <property type="match status" value="1"/>
</dbReference>
<feature type="compositionally biased region" description="Basic and acidic residues" evidence="3">
    <location>
        <begin position="205"/>
        <end position="219"/>
    </location>
</feature>
<gene>
    <name evidence="5" type="ORF">RRG08_006736</name>
</gene>
<sequence length="640" mass="72634">MSVSDHFSRSILKRMFVQLKQEPHDDIIVEVENKTFHCHRFILSASSMFFKALCRSDMSETVEKKVELKDLSADIFQLILDCIYGGKEIITKNNALSIWQAASLLQIDFLQEACDIFLIENSDKENCVDVYKCAKLLSSDHASSVMWDIILREFDYLVASKDIFLLEAVDLERLVKNDNLQVHSEDMVVRVIMEWSKLYVSENSESGKPDSANKAKLEENLESQASSKKGKKAKNVENGNSDSTTQDQEGADASVRYQDDIISTLLGASRLCLASSTCLQELLTDQRVLNNPKALFHVRSALRYHLQPERRYDFCPSTAVFRSGNDWTNVILCISSPGANNSQPNLICKRFPQDKWHTLIIGSIPPFFITHEQCNSVFYEKSVFGTACDVPKNQTIMFHFNLQLKNFVSLGNVPRNRVNHTTVCYKNFLYIVGGENGELSIERCNLEKTGSIQWETVGTLTQSVSDVMATVFNNLIIIIGNIKKEPGGESTVLIQCFDPEKKFVHLQADSLPQATQKRVFLKRWSEVYLLQEGGDLWQLHFCEDNYRIILDYHGRLWNSPVDLTTAVIFKEELIVLAKPLVATVAATAPNQAQSQGQDQEKVKSRWETPHHELFKRVHVLREDICCLMTGIVPSAMLPNL</sequence>
<evidence type="ECO:0000259" key="4">
    <source>
        <dbReference type="PROSITE" id="PS50097"/>
    </source>
</evidence>
<dbReference type="Pfam" id="PF00651">
    <property type="entry name" value="BTB"/>
    <property type="match status" value="1"/>
</dbReference>
<keyword evidence="2" id="KW-0677">Repeat</keyword>
<dbReference type="SUPFAM" id="SSF117281">
    <property type="entry name" value="Kelch motif"/>
    <property type="match status" value="1"/>
</dbReference>
<dbReference type="EMBL" id="JAWDGP010006588">
    <property type="protein sequence ID" value="KAK3738641.1"/>
    <property type="molecule type" value="Genomic_DNA"/>
</dbReference>
<proteinExistence type="predicted"/>